<evidence type="ECO:0000259" key="1">
    <source>
        <dbReference type="Pfam" id="PF01037"/>
    </source>
</evidence>
<protein>
    <submittedName>
        <fullName evidence="2">Lrp/AsnC family transcriptional regulator</fullName>
    </submittedName>
</protein>
<sequence length="82" mass="9060">MVLGEQPISAYVLCVTEIGKERDVLAKCLAVEGVVEGKMVYGEYDIVIKAVANNMRALSKIVESIRRIDGILRTVTLIEMFS</sequence>
<dbReference type="Proteomes" id="UP000272051">
    <property type="component" value="Unassembled WGS sequence"/>
</dbReference>
<feature type="domain" description="Transcription regulator AsnC/Lrp ligand binding" evidence="1">
    <location>
        <begin position="20"/>
        <end position="78"/>
    </location>
</feature>
<dbReference type="Gene3D" id="3.30.70.920">
    <property type="match status" value="1"/>
</dbReference>
<accession>A0A497ET04</accession>
<evidence type="ECO:0000313" key="5">
    <source>
        <dbReference type="Proteomes" id="UP000278475"/>
    </source>
</evidence>
<evidence type="ECO:0000313" key="3">
    <source>
        <dbReference type="EMBL" id="RLE53794.1"/>
    </source>
</evidence>
<name>A0A497ET04_9CREN</name>
<dbReference type="InterPro" id="IPR011008">
    <property type="entry name" value="Dimeric_a/b-barrel"/>
</dbReference>
<comment type="caution">
    <text evidence="2">The sequence shown here is derived from an EMBL/GenBank/DDBJ whole genome shotgun (WGS) entry which is preliminary data.</text>
</comment>
<dbReference type="InterPro" id="IPR019887">
    <property type="entry name" value="Tscrpt_reg_AsnC/Lrp_C"/>
</dbReference>
<gene>
    <name evidence="2" type="ORF">DRJ31_01220</name>
    <name evidence="3" type="ORF">DRJ33_00095</name>
</gene>
<dbReference type="Pfam" id="PF01037">
    <property type="entry name" value="AsnC_trans_reg"/>
    <property type="match status" value="1"/>
</dbReference>
<dbReference type="AlphaFoldDB" id="A0A497ET04"/>
<organism evidence="2 5">
    <name type="scientific">Thermoproteota archaeon</name>
    <dbReference type="NCBI Taxonomy" id="2056631"/>
    <lineage>
        <taxon>Archaea</taxon>
        <taxon>Thermoproteota</taxon>
    </lineage>
</organism>
<reference evidence="4 5" key="1">
    <citation type="submission" date="2018-06" db="EMBL/GenBank/DDBJ databases">
        <title>Extensive metabolic versatility and redundancy in microbially diverse, dynamic hydrothermal sediments.</title>
        <authorList>
            <person name="Dombrowski N."/>
            <person name="Teske A."/>
            <person name="Baker B.J."/>
        </authorList>
    </citation>
    <scope>NUCLEOTIDE SEQUENCE [LARGE SCALE GENOMIC DNA]</scope>
    <source>
        <strain evidence="3">B34_G17</strain>
        <strain evidence="2">B66_G16</strain>
    </source>
</reference>
<evidence type="ECO:0000313" key="4">
    <source>
        <dbReference type="Proteomes" id="UP000272051"/>
    </source>
</evidence>
<dbReference type="SUPFAM" id="SSF54909">
    <property type="entry name" value="Dimeric alpha+beta barrel"/>
    <property type="match status" value="1"/>
</dbReference>
<proteinExistence type="predicted"/>
<evidence type="ECO:0000313" key="2">
    <source>
        <dbReference type="EMBL" id="RLE50465.1"/>
    </source>
</evidence>
<dbReference type="Proteomes" id="UP000278475">
    <property type="component" value="Unassembled WGS sequence"/>
</dbReference>
<dbReference type="EMBL" id="QMQX01000001">
    <property type="protein sequence ID" value="RLE53794.1"/>
    <property type="molecule type" value="Genomic_DNA"/>
</dbReference>
<dbReference type="EMBL" id="QMQV01000005">
    <property type="protein sequence ID" value="RLE50465.1"/>
    <property type="molecule type" value="Genomic_DNA"/>
</dbReference>